<evidence type="ECO:0000313" key="4">
    <source>
        <dbReference type="Proteomes" id="UP000324629"/>
    </source>
</evidence>
<protein>
    <submittedName>
        <fullName evidence="3">Uncharacterized protein</fullName>
    </submittedName>
</protein>
<dbReference type="Proteomes" id="UP000324629">
    <property type="component" value="Unassembled WGS sequence"/>
</dbReference>
<organism evidence="3 4">
    <name type="scientific">Paragonimus westermani</name>
    <dbReference type="NCBI Taxonomy" id="34504"/>
    <lineage>
        <taxon>Eukaryota</taxon>
        <taxon>Metazoa</taxon>
        <taxon>Spiralia</taxon>
        <taxon>Lophotrochozoa</taxon>
        <taxon>Platyhelminthes</taxon>
        <taxon>Trematoda</taxon>
        <taxon>Digenea</taxon>
        <taxon>Plagiorchiida</taxon>
        <taxon>Troglotremata</taxon>
        <taxon>Troglotrematidae</taxon>
        <taxon>Paragonimus</taxon>
    </lineage>
</organism>
<accession>A0A5J4NTR6</accession>
<evidence type="ECO:0000256" key="2">
    <source>
        <dbReference type="SAM" id="Phobius"/>
    </source>
</evidence>
<feature type="transmembrane region" description="Helical" evidence="2">
    <location>
        <begin position="17"/>
        <end position="39"/>
    </location>
</feature>
<reference evidence="3 4" key="1">
    <citation type="journal article" date="2019" name="Gigascience">
        <title>Whole-genome sequence of the oriental lung fluke Paragonimus westermani.</title>
        <authorList>
            <person name="Oey H."/>
            <person name="Zakrzewski M."/>
            <person name="Narain K."/>
            <person name="Devi K.R."/>
            <person name="Agatsuma T."/>
            <person name="Nawaratna S."/>
            <person name="Gobert G.N."/>
            <person name="Jones M.K."/>
            <person name="Ragan M.A."/>
            <person name="McManus D.P."/>
            <person name="Krause L."/>
        </authorList>
    </citation>
    <scope>NUCLEOTIDE SEQUENCE [LARGE SCALE GENOMIC DNA]</scope>
    <source>
        <strain evidence="3 4">IND2009</strain>
    </source>
</reference>
<evidence type="ECO:0000256" key="1">
    <source>
        <dbReference type="SAM" id="MobiDB-lite"/>
    </source>
</evidence>
<gene>
    <name evidence="3" type="ORF">DEA37_0009068</name>
</gene>
<keyword evidence="2" id="KW-1133">Transmembrane helix</keyword>
<feature type="region of interest" description="Disordered" evidence="1">
    <location>
        <begin position="142"/>
        <end position="164"/>
    </location>
</feature>
<name>A0A5J4NTR6_9TREM</name>
<evidence type="ECO:0000313" key="3">
    <source>
        <dbReference type="EMBL" id="KAA3678854.1"/>
    </source>
</evidence>
<keyword evidence="4" id="KW-1185">Reference proteome</keyword>
<proteinExistence type="predicted"/>
<dbReference type="AlphaFoldDB" id="A0A5J4NTR6"/>
<comment type="caution">
    <text evidence="3">The sequence shown here is derived from an EMBL/GenBank/DDBJ whole genome shotgun (WGS) entry which is preliminary data.</text>
</comment>
<dbReference type="EMBL" id="QNGE01000934">
    <property type="protein sequence ID" value="KAA3678854.1"/>
    <property type="molecule type" value="Genomic_DNA"/>
</dbReference>
<keyword evidence="2" id="KW-0812">Transmembrane</keyword>
<sequence>MPDAVVVDSRLKSLQSAMIGSIFSSMLLAFYTIVGLGEVNAADIVLAYNNPLRYPDKKNLDHAIMVIVSIFQLVPIKYEQMDSSYYPIHLWYAYGDPPASPFRFTISDKRSHAYSTLNRRRSNFDSLVFRKQPHFDPIMFRKSSDVSPQSTEEESTAVNKLYKQ</sequence>
<keyword evidence="2" id="KW-0472">Membrane</keyword>